<proteinExistence type="predicted"/>
<organism evidence="1 2">
    <name type="scientific">Austropuccinia psidii MF-1</name>
    <dbReference type="NCBI Taxonomy" id="1389203"/>
    <lineage>
        <taxon>Eukaryota</taxon>
        <taxon>Fungi</taxon>
        <taxon>Dikarya</taxon>
        <taxon>Basidiomycota</taxon>
        <taxon>Pucciniomycotina</taxon>
        <taxon>Pucciniomycetes</taxon>
        <taxon>Pucciniales</taxon>
        <taxon>Sphaerophragmiaceae</taxon>
        <taxon>Austropuccinia</taxon>
    </lineage>
</organism>
<evidence type="ECO:0000313" key="1">
    <source>
        <dbReference type="EMBL" id="MBW0494257.1"/>
    </source>
</evidence>
<gene>
    <name evidence="1" type="ORF">O181_033972</name>
</gene>
<dbReference type="AlphaFoldDB" id="A0A9Q3D2D4"/>
<keyword evidence="2" id="KW-1185">Reference proteome</keyword>
<accession>A0A9Q3D2D4</accession>
<reference evidence="1" key="1">
    <citation type="submission" date="2021-03" db="EMBL/GenBank/DDBJ databases">
        <title>Draft genome sequence of rust myrtle Austropuccinia psidii MF-1, a brazilian biotype.</title>
        <authorList>
            <person name="Quecine M.C."/>
            <person name="Pachon D.M.R."/>
            <person name="Bonatelli M.L."/>
            <person name="Correr F.H."/>
            <person name="Franceschini L.M."/>
            <person name="Leite T.F."/>
            <person name="Margarido G.R.A."/>
            <person name="Almeida C.A."/>
            <person name="Ferrarezi J.A."/>
            <person name="Labate C.A."/>
        </authorList>
    </citation>
    <scope>NUCLEOTIDE SEQUENCE</scope>
    <source>
        <strain evidence="1">MF-1</strain>
    </source>
</reference>
<dbReference type="Proteomes" id="UP000765509">
    <property type="component" value="Unassembled WGS sequence"/>
</dbReference>
<name>A0A9Q3D2D4_9BASI</name>
<protein>
    <submittedName>
        <fullName evidence="1">Uncharacterized protein</fullName>
    </submittedName>
</protein>
<evidence type="ECO:0000313" key="2">
    <source>
        <dbReference type="Proteomes" id="UP000765509"/>
    </source>
</evidence>
<dbReference type="EMBL" id="AVOT02012484">
    <property type="protein sequence ID" value="MBW0494257.1"/>
    <property type="molecule type" value="Genomic_DNA"/>
</dbReference>
<comment type="caution">
    <text evidence="1">The sequence shown here is derived from an EMBL/GenBank/DDBJ whole genome shotgun (WGS) entry which is preliminary data.</text>
</comment>
<sequence length="142" mass="15631">MRNRAAKSRASLFTFGAFFIYRGEDCSLGSLANDATRRPIATFDEEKLIWSSSDALSKRLNDRAGRSDNKSGELGANRPYQDFQKAELWVTSTTAAAVDAGGFVLLCAAQLKPTSPVIELAQGASRWKFITAQEPNIYHPRV</sequence>